<dbReference type="GO" id="GO:0005524">
    <property type="term" value="F:ATP binding"/>
    <property type="evidence" value="ECO:0007669"/>
    <property type="project" value="UniProtKB-KW"/>
</dbReference>
<gene>
    <name evidence="23" type="ORF">UFOPK1358_00422</name>
</gene>
<organism evidence="23">
    <name type="scientific">freshwater metagenome</name>
    <dbReference type="NCBI Taxonomy" id="449393"/>
    <lineage>
        <taxon>unclassified sequences</taxon>
        <taxon>metagenomes</taxon>
        <taxon>ecological metagenomes</taxon>
    </lineage>
</organism>
<keyword evidence="15" id="KW-0046">Antibiotic resistance</keyword>
<dbReference type="NCBIfam" id="TIGR00499">
    <property type="entry name" value="lysS_bact"/>
    <property type="match status" value="1"/>
</dbReference>
<evidence type="ECO:0000256" key="2">
    <source>
        <dbReference type="ARBA" id="ARBA00005270"/>
    </source>
</evidence>
<keyword evidence="8" id="KW-0436">Ligase</keyword>
<comment type="function">
    <text evidence="17">Catalyzes the production of L-lysyl-tRNA(Lys)transfer and the transfer of a lysyl group from L-lysyl-tRNA(Lys) to membrane-bound phosphatidylglycerol (PG), which produces lysylphosphatidylglycerol (LPG), one of the components of the bacterial membrane with a positive net charge. LPG synthesis contributes to the resistance to cationic antimicrobial peptides (CAMPs) and likely protects M.tuberculosis against the CAMPs produced by competiting microorganisms (bacteriocins). In fact, the modification of anionic phosphatidylglycerol with positively charged L-lysine results in repulsion of the peptides.</text>
</comment>
<keyword evidence="7" id="KW-1003">Cell membrane</keyword>
<dbReference type="GO" id="GO:0006430">
    <property type="term" value="P:lysyl-tRNA aminoacylation"/>
    <property type="evidence" value="ECO:0007669"/>
    <property type="project" value="InterPro"/>
</dbReference>
<dbReference type="GO" id="GO:0050071">
    <property type="term" value="F:phosphatidylglycerol lysyltransferase activity"/>
    <property type="evidence" value="ECO:0007669"/>
    <property type="project" value="UniProtKB-EC"/>
</dbReference>
<evidence type="ECO:0000256" key="8">
    <source>
        <dbReference type="ARBA" id="ARBA00022598"/>
    </source>
</evidence>
<feature type="transmembrane region" description="Helical" evidence="21">
    <location>
        <begin position="551"/>
        <end position="568"/>
    </location>
</feature>
<evidence type="ECO:0000256" key="7">
    <source>
        <dbReference type="ARBA" id="ARBA00022475"/>
    </source>
</evidence>
<dbReference type="CDD" id="cd00775">
    <property type="entry name" value="LysRS_core"/>
    <property type="match status" value="1"/>
</dbReference>
<feature type="transmembrane region" description="Helical" evidence="21">
    <location>
        <begin position="597"/>
        <end position="613"/>
    </location>
</feature>
<evidence type="ECO:0000313" key="23">
    <source>
        <dbReference type="EMBL" id="CAB4531881.1"/>
    </source>
</evidence>
<keyword evidence="14" id="KW-0030">Aminoacyl-tRNA synthetase</keyword>
<dbReference type="PROSITE" id="PS50862">
    <property type="entry name" value="AA_TRNA_LIGASE_II"/>
    <property type="match status" value="1"/>
</dbReference>
<comment type="similarity">
    <text evidence="2">In the N-terminal section; belongs to the LPG synthetase family.</text>
</comment>
<evidence type="ECO:0000256" key="5">
    <source>
        <dbReference type="ARBA" id="ARBA00013166"/>
    </source>
</evidence>
<dbReference type="InterPro" id="IPR018149">
    <property type="entry name" value="Lys-tRNA-synth_II_C"/>
</dbReference>
<accession>A0A6J6AYP9</accession>
<dbReference type="GO" id="GO:0046677">
    <property type="term" value="P:response to antibiotic"/>
    <property type="evidence" value="ECO:0007669"/>
    <property type="project" value="UniProtKB-KW"/>
</dbReference>
<evidence type="ECO:0000256" key="19">
    <source>
        <dbReference type="ARBA" id="ARBA00048573"/>
    </source>
</evidence>
<feature type="region of interest" description="Disordered" evidence="20">
    <location>
        <begin position="397"/>
        <end position="421"/>
    </location>
</feature>
<evidence type="ECO:0000259" key="22">
    <source>
        <dbReference type="PROSITE" id="PS50862"/>
    </source>
</evidence>
<feature type="transmembrane region" description="Helical" evidence="21">
    <location>
        <begin position="688"/>
        <end position="709"/>
    </location>
</feature>
<dbReference type="InterPro" id="IPR045864">
    <property type="entry name" value="aa-tRNA-synth_II/BPL/LPL"/>
</dbReference>
<keyword evidence="11" id="KW-0547">Nucleotide-binding</keyword>
<dbReference type="GO" id="GO:0005829">
    <property type="term" value="C:cytosol"/>
    <property type="evidence" value="ECO:0007669"/>
    <property type="project" value="TreeGrafter"/>
</dbReference>
<feature type="transmembrane region" description="Helical" evidence="21">
    <location>
        <begin position="575"/>
        <end position="591"/>
    </location>
</feature>
<comment type="subcellular location">
    <subcellularLocation>
        <location evidence="1">Cell membrane</location>
        <topology evidence="1">Multi-pass membrane protein</topology>
    </subcellularLocation>
</comment>
<evidence type="ECO:0000256" key="16">
    <source>
        <dbReference type="ARBA" id="ARBA00023268"/>
    </source>
</evidence>
<dbReference type="PRINTS" id="PR00982">
    <property type="entry name" value="TRNASYNTHLYS"/>
</dbReference>
<dbReference type="InterPro" id="IPR006195">
    <property type="entry name" value="aa-tRNA-synth_II"/>
</dbReference>
<evidence type="ECO:0000256" key="10">
    <source>
        <dbReference type="ARBA" id="ARBA00022723"/>
    </source>
</evidence>
<feature type="transmembrane region" description="Helical" evidence="21">
    <location>
        <begin position="633"/>
        <end position="651"/>
    </location>
</feature>
<keyword evidence="21" id="KW-1133">Transmembrane helix</keyword>
<name>A0A6J6AYP9_9ZZZZ</name>
<dbReference type="Pfam" id="PF09924">
    <property type="entry name" value="LPG_synthase_C"/>
    <property type="match status" value="1"/>
</dbReference>
<dbReference type="Gene3D" id="3.30.930.10">
    <property type="entry name" value="Bira Bifunctional Protein, Domain 2"/>
    <property type="match status" value="1"/>
</dbReference>
<evidence type="ECO:0000256" key="4">
    <source>
        <dbReference type="ARBA" id="ARBA00012014"/>
    </source>
</evidence>
<dbReference type="HAMAP" id="MF_00252">
    <property type="entry name" value="Lys_tRNA_synth_class2"/>
    <property type="match status" value="1"/>
</dbReference>
<evidence type="ECO:0000256" key="17">
    <source>
        <dbReference type="ARBA" id="ARBA00024681"/>
    </source>
</evidence>
<keyword evidence="9" id="KW-0808">Transferase</keyword>
<dbReference type="EC" id="2.3.2.3" evidence="4"/>
<dbReference type="GO" id="GO:0004824">
    <property type="term" value="F:lysine-tRNA ligase activity"/>
    <property type="evidence" value="ECO:0007669"/>
    <property type="project" value="UniProtKB-EC"/>
</dbReference>
<dbReference type="GO" id="GO:0005886">
    <property type="term" value="C:plasma membrane"/>
    <property type="evidence" value="ECO:0007669"/>
    <property type="project" value="UniProtKB-SubCell"/>
</dbReference>
<keyword evidence="10" id="KW-0479">Metal-binding</keyword>
<comment type="catalytic activity">
    <reaction evidence="18">
        <text>L-lysyl-tRNA(Lys) + a 1,2-diacyl-sn-glycero-3-phospho-(1'-sn-glycerol) = a 1,2-diacyl-sn-glycero-3-phospho-1'-(3'-O-L-lysyl)-sn-glycerol + tRNA(Lys)</text>
        <dbReference type="Rhea" id="RHEA:10668"/>
        <dbReference type="Rhea" id="RHEA-COMP:9696"/>
        <dbReference type="Rhea" id="RHEA-COMP:9697"/>
        <dbReference type="ChEBI" id="CHEBI:64716"/>
        <dbReference type="ChEBI" id="CHEBI:75792"/>
        <dbReference type="ChEBI" id="CHEBI:78442"/>
        <dbReference type="ChEBI" id="CHEBI:78529"/>
        <dbReference type="EC" id="2.3.2.3"/>
    </reaction>
</comment>
<dbReference type="GO" id="GO:0006629">
    <property type="term" value="P:lipid metabolic process"/>
    <property type="evidence" value="ECO:0007669"/>
    <property type="project" value="UniProtKB-KW"/>
</dbReference>
<keyword evidence="16" id="KW-0511">Multifunctional enzyme</keyword>
<evidence type="ECO:0000256" key="1">
    <source>
        <dbReference type="ARBA" id="ARBA00004651"/>
    </source>
</evidence>
<evidence type="ECO:0000256" key="12">
    <source>
        <dbReference type="ARBA" id="ARBA00022840"/>
    </source>
</evidence>
<dbReference type="Gene3D" id="2.40.50.140">
    <property type="entry name" value="Nucleic acid-binding proteins"/>
    <property type="match status" value="1"/>
</dbReference>
<dbReference type="EMBL" id="CAEZSF010000024">
    <property type="protein sequence ID" value="CAB4531881.1"/>
    <property type="molecule type" value="Genomic_DNA"/>
</dbReference>
<keyword evidence="12" id="KW-0067">ATP-binding</keyword>
<feature type="domain" description="Aminoacyl-transfer RNA synthetases class-II family profile" evidence="22">
    <location>
        <begin position="161"/>
        <end position="465"/>
    </location>
</feature>
<evidence type="ECO:0000256" key="15">
    <source>
        <dbReference type="ARBA" id="ARBA00023251"/>
    </source>
</evidence>
<dbReference type="GO" id="GO:0000049">
    <property type="term" value="F:tRNA binding"/>
    <property type="evidence" value="ECO:0007669"/>
    <property type="project" value="TreeGrafter"/>
</dbReference>
<dbReference type="InterPro" id="IPR004365">
    <property type="entry name" value="NA-bd_OB_tRNA"/>
</dbReference>
<evidence type="ECO:0000256" key="14">
    <source>
        <dbReference type="ARBA" id="ARBA00023146"/>
    </source>
</evidence>
<feature type="compositionally biased region" description="Basic and acidic residues" evidence="20">
    <location>
        <begin position="397"/>
        <end position="409"/>
    </location>
</feature>
<dbReference type="AlphaFoldDB" id="A0A6J6AYP9"/>
<feature type="transmembrane region" description="Helical" evidence="21">
    <location>
        <begin position="510"/>
        <end position="531"/>
    </location>
</feature>
<sequence>MRCAGIDPYPARFDSTISIAQVRTRYPKLPASAATNDSVRFTGRVALVRDHGGIWFATLESGGATLQILSEASPRQEPPHRGDLIGVSGEVVSSASGELSVRVQGFELLSTSLVSPGDKRGRPRPMEHRSRHREADLMENLHSRSVFTRRSQAISGIRVALEARGFLEVETPVFASDAGGATARPFVTRHNALGQDLMMRIAPELFLKRLVIGGMDRVFELGRVFRNEGMSSKHNPEFTMLEVYQAYADYTDMMELAQHLVVEAALAALGSTVVQLPVGTQIDLALPWRQASMSELVFEHTGEEIEAKMDPTEAQAALGRLGIGYNQAWGAGKCLVAVFDDRVEAKLIAPTIVTHHPVETSPLARRCRSDPWVTERFELIVGGMELANAYSELNDPVEQRERFAHERSSADTAGEPTGVSSSLDQSYVEALDRGLPPTGGLGIGIDRLVMLLTKSSSIRDVILFPTMRSTQAAQQGTSRRSSLVPTAPLPTSALAGAQVAAVRLSGLVRVVALLTTIVGVLTMLSAVPAISARTLLLDELISPLPLVLDNAVLSVGIGSCMVLLSGQLLRGKRRAWSLALVLFVLSAGFSLARGGEAVALTASLTMIVILLLTRNEFTGLADPPSLIRVARSIPRFLLLVYVYGLIALWAQQGTLSPAINLGDSLWAVTVGLVGGEQPYEYSGRFAKLFPASLEVLGAVGLLLLLWLLLRPAVRGRVGEGRERAASMVEQFGWDTLAPFACRDDKSYFFSSDGKAMVAYGYLGGFALVSGDPIGEDASIPLVVDEFILHCQHHGWQPAFLAAREVDVPLYAERGFRSFYLGDEAILDCQTFSLDADGMAPVRQAVRRAEKSHRFELMTEDSASAELVAALNEISLLWRKGEDERGYTMSMSSDVSLAGSNRMLAVAWQVNADGSDVPAGFLRLVPTSSRSDRFPPGQTLDLMRRRPDAVNGLTEYLIAHTVEQLRELGVVRLSLNFAAFGRLLDNDVQLTRGNRALRKLVDLVNPYYQIRALRDFNEKFQPTWLPRVLIYADPADLPKVGLRYAWLEGLVSVPLIGRLLSGPTEVAEGEPT</sequence>
<proteinExistence type="inferred from homology"/>
<dbReference type="PANTHER" id="PTHR42918:SF15">
    <property type="entry name" value="LYSINE--TRNA LIGASE, CHLOROPLASTIC_MITOCHONDRIAL"/>
    <property type="match status" value="1"/>
</dbReference>
<evidence type="ECO:0000256" key="20">
    <source>
        <dbReference type="SAM" id="MobiDB-lite"/>
    </source>
</evidence>
<evidence type="ECO:0000256" key="11">
    <source>
        <dbReference type="ARBA" id="ARBA00022741"/>
    </source>
</evidence>
<protein>
    <recommendedName>
        <fullName evidence="6">Lysylphosphatidylglycerol biosynthesis bifunctional protein LysX</fullName>
        <ecNumber evidence="4">2.3.2.3</ecNumber>
        <ecNumber evidence="5">6.1.1.6</ecNumber>
    </recommendedName>
</protein>
<keyword evidence="21" id="KW-0472">Membrane</keyword>
<dbReference type="EC" id="6.1.1.6" evidence="5"/>
<comment type="similarity">
    <text evidence="3">In the C-terminal section; belongs to the class-II aminoacyl-tRNA synthetase family.</text>
</comment>
<dbReference type="InterPro" id="IPR012340">
    <property type="entry name" value="NA-bd_OB-fold"/>
</dbReference>
<evidence type="ECO:0000256" key="6">
    <source>
        <dbReference type="ARBA" id="ARBA00015213"/>
    </source>
</evidence>
<dbReference type="PANTHER" id="PTHR42918">
    <property type="entry name" value="LYSYL-TRNA SYNTHETASE"/>
    <property type="match status" value="1"/>
</dbReference>
<dbReference type="InterPro" id="IPR004364">
    <property type="entry name" value="Aa-tRNA-synt_II"/>
</dbReference>
<dbReference type="SUPFAM" id="SSF50249">
    <property type="entry name" value="Nucleic acid-binding proteins"/>
    <property type="match status" value="1"/>
</dbReference>
<dbReference type="Pfam" id="PF01336">
    <property type="entry name" value="tRNA_anti-codon"/>
    <property type="match status" value="1"/>
</dbReference>
<dbReference type="GO" id="GO:0046872">
    <property type="term" value="F:metal ion binding"/>
    <property type="evidence" value="ECO:0007669"/>
    <property type="project" value="UniProtKB-KW"/>
</dbReference>
<evidence type="ECO:0000256" key="18">
    <source>
        <dbReference type="ARBA" id="ARBA00047540"/>
    </source>
</evidence>
<evidence type="ECO:0000256" key="9">
    <source>
        <dbReference type="ARBA" id="ARBA00022679"/>
    </source>
</evidence>
<evidence type="ECO:0000256" key="3">
    <source>
        <dbReference type="ARBA" id="ARBA00009968"/>
    </source>
</evidence>
<dbReference type="NCBIfam" id="NF001756">
    <property type="entry name" value="PRK00484.1"/>
    <property type="match status" value="1"/>
</dbReference>
<keyword evidence="13" id="KW-0443">Lipid metabolism</keyword>
<dbReference type="Pfam" id="PF00152">
    <property type="entry name" value="tRNA-synt_2"/>
    <property type="match status" value="1"/>
</dbReference>
<evidence type="ECO:0000256" key="21">
    <source>
        <dbReference type="SAM" id="Phobius"/>
    </source>
</evidence>
<comment type="catalytic activity">
    <reaction evidence="19">
        <text>tRNA(Lys) + L-lysine + ATP = L-lysyl-tRNA(Lys) + AMP + diphosphate</text>
        <dbReference type="Rhea" id="RHEA:20792"/>
        <dbReference type="Rhea" id="RHEA-COMP:9696"/>
        <dbReference type="Rhea" id="RHEA-COMP:9697"/>
        <dbReference type="ChEBI" id="CHEBI:30616"/>
        <dbReference type="ChEBI" id="CHEBI:32551"/>
        <dbReference type="ChEBI" id="CHEBI:33019"/>
        <dbReference type="ChEBI" id="CHEBI:78442"/>
        <dbReference type="ChEBI" id="CHEBI:78529"/>
        <dbReference type="ChEBI" id="CHEBI:456215"/>
        <dbReference type="EC" id="6.1.1.6"/>
    </reaction>
</comment>
<dbReference type="InterPro" id="IPR002313">
    <property type="entry name" value="Lys-tRNA-ligase_II"/>
</dbReference>
<reference evidence="23" key="1">
    <citation type="submission" date="2020-05" db="EMBL/GenBank/DDBJ databases">
        <authorList>
            <person name="Chiriac C."/>
            <person name="Salcher M."/>
            <person name="Ghai R."/>
            <person name="Kavagutti S V."/>
        </authorList>
    </citation>
    <scope>NUCLEOTIDE SEQUENCE</scope>
</reference>
<keyword evidence="21" id="KW-0812">Transmembrane</keyword>
<dbReference type="InterPro" id="IPR024320">
    <property type="entry name" value="LPG_synthase_C"/>
</dbReference>
<dbReference type="SUPFAM" id="SSF55681">
    <property type="entry name" value="Class II aaRS and biotin synthetases"/>
    <property type="match status" value="1"/>
</dbReference>
<evidence type="ECO:0000256" key="13">
    <source>
        <dbReference type="ARBA" id="ARBA00023098"/>
    </source>
</evidence>